<dbReference type="AlphaFoldDB" id="G3GV73"/>
<dbReference type="EMBL" id="JH000037">
    <property type="protein sequence ID" value="EGV97354.1"/>
    <property type="molecule type" value="Genomic_DNA"/>
</dbReference>
<dbReference type="InParanoid" id="G3GV73"/>
<accession>G3GV73</accession>
<organism evidence="1 2">
    <name type="scientific">Cricetulus griseus</name>
    <name type="common">Chinese hamster</name>
    <name type="synonym">Cricetulus barabensis griseus</name>
    <dbReference type="NCBI Taxonomy" id="10029"/>
    <lineage>
        <taxon>Eukaryota</taxon>
        <taxon>Metazoa</taxon>
        <taxon>Chordata</taxon>
        <taxon>Craniata</taxon>
        <taxon>Vertebrata</taxon>
        <taxon>Euteleostomi</taxon>
        <taxon>Mammalia</taxon>
        <taxon>Eutheria</taxon>
        <taxon>Euarchontoglires</taxon>
        <taxon>Glires</taxon>
        <taxon>Rodentia</taxon>
        <taxon>Myomorpha</taxon>
        <taxon>Muroidea</taxon>
        <taxon>Cricetidae</taxon>
        <taxon>Cricetinae</taxon>
        <taxon>Cricetulus</taxon>
    </lineage>
</organism>
<protein>
    <submittedName>
        <fullName evidence="1">Uncharacterized protein</fullName>
    </submittedName>
</protein>
<evidence type="ECO:0000313" key="2">
    <source>
        <dbReference type="Proteomes" id="UP000001075"/>
    </source>
</evidence>
<gene>
    <name evidence="1" type="ORF">I79_001604</name>
</gene>
<dbReference type="Proteomes" id="UP000001075">
    <property type="component" value="Unassembled WGS sequence"/>
</dbReference>
<sequence length="53" mass="6170">MGQLLGCLSSQAFHINSRWGKVMKNPFLISKSRNKNLNMILPMLYYTFHVEVI</sequence>
<evidence type="ECO:0000313" key="1">
    <source>
        <dbReference type="EMBL" id="EGV97354.1"/>
    </source>
</evidence>
<proteinExistence type="predicted"/>
<reference evidence="2" key="1">
    <citation type="journal article" date="2011" name="Nat. Biotechnol.">
        <title>The genomic sequence of the Chinese hamster ovary (CHO)-K1 cell line.</title>
        <authorList>
            <person name="Xu X."/>
            <person name="Nagarajan H."/>
            <person name="Lewis N.E."/>
            <person name="Pan S."/>
            <person name="Cai Z."/>
            <person name="Liu X."/>
            <person name="Chen W."/>
            <person name="Xie M."/>
            <person name="Wang W."/>
            <person name="Hammond S."/>
            <person name="Andersen M.R."/>
            <person name="Neff N."/>
            <person name="Passarelli B."/>
            <person name="Koh W."/>
            <person name="Fan H.C."/>
            <person name="Wang J."/>
            <person name="Gui Y."/>
            <person name="Lee K.H."/>
            <person name="Betenbaugh M.J."/>
            <person name="Quake S.R."/>
            <person name="Famili I."/>
            <person name="Palsson B.O."/>
            <person name="Wang J."/>
        </authorList>
    </citation>
    <scope>NUCLEOTIDE SEQUENCE [LARGE SCALE GENOMIC DNA]</scope>
    <source>
        <strain evidence="2">CHO K1 cell line</strain>
    </source>
</reference>
<name>G3GV73_CRIGR</name>